<dbReference type="InterPro" id="IPR036047">
    <property type="entry name" value="F-box-like_dom_sf"/>
</dbReference>
<reference evidence="3" key="1">
    <citation type="submission" date="2017-01" db="EMBL/GenBank/DDBJ databases">
        <title>Comparative genomics of anhydrobiosis in the tardigrade Hypsibius dujardini.</title>
        <authorList>
            <person name="Yoshida Y."/>
            <person name="Koutsovoulos G."/>
            <person name="Laetsch D."/>
            <person name="Stevens L."/>
            <person name="Kumar S."/>
            <person name="Horikawa D."/>
            <person name="Ishino K."/>
            <person name="Komine S."/>
            <person name="Tomita M."/>
            <person name="Blaxter M."/>
            <person name="Arakawa K."/>
        </authorList>
    </citation>
    <scope>NUCLEOTIDE SEQUENCE [LARGE SCALE GENOMIC DNA]</scope>
    <source>
        <strain evidence="3">Z151</strain>
    </source>
</reference>
<comment type="caution">
    <text evidence="2">The sequence shown here is derived from an EMBL/GenBank/DDBJ whole genome shotgun (WGS) entry which is preliminary data.</text>
</comment>
<dbReference type="EMBL" id="MTYJ01000558">
    <property type="protein sequence ID" value="OWA55148.1"/>
    <property type="molecule type" value="Genomic_DNA"/>
</dbReference>
<organism evidence="2 3">
    <name type="scientific">Hypsibius exemplaris</name>
    <name type="common">Freshwater tardigrade</name>
    <dbReference type="NCBI Taxonomy" id="2072580"/>
    <lineage>
        <taxon>Eukaryota</taxon>
        <taxon>Metazoa</taxon>
        <taxon>Ecdysozoa</taxon>
        <taxon>Tardigrada</taxon>
        <taxon>Eutardigrada</taxon>
        <taxon>Parachela</taxon>
        <taxon>Hypsibioidea</taxon>
        <taxon>Hypsibiidae</taxon>
        <taxon>Hypsibius</taxon>
    </lineage>
</organism>
<name>A0A9X6NLV5_HYPEX</name>
<dbReference type="SUPFAM" id="SSF81383">
    <property type="entry name" value="F-box domain"/>
    <property type="match status" value="1"/>
</dbReference>
<dbReference type="Proteomes" id="UP000192578">
    <property type="component" value="Unassembled WGS sequence"/>
</dbReference>
<dbReference type="Gene3D" id="1.20.1280.50">
    <property type="match status" value="1"/>
</dbReference>
<proteinExistence type="predicted"/>
<protein>
    <recommendedName>
        <fullName evidence="1">F-box domain-containing protein</fullName>
    </recommendedName>
</protein>
<gene>
    <name evidence="2" type="ORF">BV898_19535</name>
</gene>
<sequence>METPEIGFAKDTFYLATDGVLNSLNGLSDELMEDILYSLGALRQNLLRLVCRRWNTIITSPLLRRQLCITMEDLHQDWDEFYWCHLEERSCDYCESTMANRISSIRALITSATNRVIFRMRPYHHLGNAEILHSAFHNDCSAVSGPSIQKVCAARGAIIENVTFAGFQLRSLESVLELDDEMPCPEYSFLRCSAVAEFRIDFDYCGFPDFIQVRTDKPHDFTVSGEELQNMVNYEAMERVELPLVKHFILRFAKKFTSPPAGWDNVMRYAMEREGRTAEMTWSWLTRFIYSDKEFTWESYQLVLSSMAWQNLLPFIYSGLRCLPRWHAPVKKSSFREAYYNLDDGTMTIVTVRDGETIDKHICF</sequence>
<accession>A0A9X6NLV5</accession>
<evidence type="ECO:0000259" key="1">
    <source>
        <dbReference type="Pfam" id="PF00646"/>
    </source>
</evidence>
<evidence type="ECO:0000313" key="2">
    <source>
        <dbReference type="EMBL" id="OWA55148.1"/>
    </source>
</evidence>
<dbReference type="InterPro" id="IPR001810">
    <property type="entry name" value="F-box_dom"/>
</dbReference>
<dbReference type="Pfam" id="PF00646">
    <property type="entry name" value="F-box"/>
    <property type="match status" value="1"/>
</dbReference>
<dbReference type="AlphaFoldDB" id="A0A9X6NLV5"/>
<evidence type="ECO:0000313" key="3">
    <source>
        <dbReference type="Proteomes" id="UP000192578"/>
    </source>
</evidence>
<feature type="domain" description="F-box" evidence="1">
    <location>
        <begin position="26"/>
        <end position="64"/>
    </location>
</feature>
<keyword evidence="3" id="KW-1185">Reference proteome</keyword>